<reference evidence="2" key="1">
    <citation type="submission" date="2020-05" db="EMBL/GenBank/DDBJ databases">
        <title>WGS assembly of Panicum virgatum.</title>
        <authorList>
            <person name="Lovell J.T."/>
            <person name="Jenkins J."/>
            <person name="Shu S."/>
            <person name="Juenger T.E."/>
            <person name="Schmutz J."/>
        </authorList>
    </citation>
    <scope>NUCLEOTIDE SEQUENCE</scope>
    <source>
        <strain evidence="2">AP13</strain>
    </source>
</reference>
<name>A0A8T0TPV3_PANVG</name>
<evidence type="ECO:0000313" key="2">
    <source>
        <dbReference type="EMBL" id="KAG2612107.1"/>
    </source>
</evidence>
<protein>
    <submittedName>
        <fullName evidence="2">Uncharacterized protein</fullName>
    </submittedName>
</protein>
<feature type="compositionally biased region" description="Basic and acidic residues" evidence="1">
    <location>
        <begin position="120"/>
        <end position="134"/>
    </location>
</feature>
<gene>
    <name evidence="2" type="ORF">PVAP13_4KG246600</name>
</gene>
<evidence type="ECO:0000256" key="1">
    <source>
        <dbReference type="SAM" id="MobiDB-lite"/>
    </source>
</evidence>
<feature type="region of interest" description="Disordered" evidence="1">
    <location>
        <begin position="1"/>
        <end position="59"/>
    </location>
</feature>
<proteinExistence type="predicted"/>
<keyword evidence="3" id="KW-1185">Reference proteome</keyword>
<dbReference type="Proteomes" id="UP000823388">
    <property type="component" value="Chromosome 4K"/>
</dbReference>
<sequence length="134" mass="14799">MHRPSPSRTWKRTEPAAPTKSMLRTEPAAVDDVTNPEKSPIKGESSPPSAWAKENKEAPSCQCCSPNFVIMHQIIDPPSSSSFRTKKPTPRIGRPQEIRDTRTSAVKLRTPTTHSLVAIDDPKHDSSKSGETTR</sequence>
<comment type="caution">
    <text evidence="2">The sequence shown here is derived from an EMBL/GenBank/DDBJ whole genome shotgun (WGS) entry which is preliminary data.</text>
</comment>
<dbReference type="AlphaFoldDB" id="A0A8T0TPV3"/>
<evidence type="ECO:0000313" key="3">
    <source>
        <dbReference type="Proteomes" id="UP000823388"/>
    </source>
</evidence>
<feature type="region of interest" description="Disordered" evidence="1">
    <location>
        <begin position="76"/>
        <end position="134"/>
    </location>
</feature>
<accession>A0A8T0TPV3</accession>
<dbReference type="EMBL" id="CM029043">
    <property type="protein sequence ID" value="KAG2612107.1"/>
    <property type="molecule type" value="Genomic_DNA"/>
</dbReference>
<organism evidence="2 3">
    <name type="scientific">Panicum virgatum</name>
    <name type="common">Blackwell switchgrass</name>
    <dbReference type="NCBI Taxonomy" id="38727"/>
    <lineage>
        <taxon>Eukaryota</taxon>
        <taxon>Viridiplantae</taxon>
        <taxon>Streptophyta</taxon>
        <taxon>Embryophyta</taxon>
        <taxon>Tracheophyta</taxon>
        <taxon>Spermatophyta</taxon>
        <taxon>Magnoliopsida</taxon>
        <taxon>Liliopsida</taxon>
        <taxon>Poales</taxon>
        <taxon>Poaceae</taxon>
        <taxon>PACMAD clade</taxon>
        <taxon>Panicoideae</taxon>
        <taxon>Panicodae</taxon>
        <taxon>Paniceae</taxon>
        <taxon>Panicinae</taxon>
        <taxon>Panicum</taxon>
        <taxon>Panicum sect. Hiantes</taxon>
    </lineage>
</organism>